<keyword evidence="6" id="KW-0732">Signal</keyword>
<proteinExistence type="predicted"/>
<feature type="signal peptide" evidence="6">
    <location>
        <begin position="1"/>
        <end position="20"/>
    </location>
</feature>
<feature type="region of interest" description="Disordered" evidence="5">
    <location>
        <begin position="26"/>
        <end position="61"/>
    </location>
</feature>
<dbReference type="GO" id="GO:0008270">
    <property type="term" value="F:zinc ion binding"/>
    <property type="evidence" value="ECO:0007669"/>
    <property type="project" value="UniProtKB-KW"/>
</dbReference>
<dbReference type="PaxDb" id="55529-EKX50788"/>
<reference evidence="9" key="3">
    <citation type="submission" date="2016-03" db="UniProtKB">
        <authorList>
            <consortium name="EnsemblProtists"/>
        </authorList>
    </citation>
    <scope>IDENTIFICATION</scope>
</reference>
<dbReference type="InterPro" id="IPR001965">
    <property type="entry name" value="Znf_PHD"/>
</dbReference>
<dbReference type="SUPFAM" id="SSF57850">
    <property type="entry name" value="RING/U-box"/>
    <property type="match status" value="1"/>
</dbReference>
<reference evidence="8 10" key="1">
    <citation type="journal article" date="2012" name="Nature">
        <title>Algal genomes reveal evolutionary mosaicism and the fate of nucleomorphs.</title>
        <authorList>
            <consortium name="DOE Joint Genome Institute"/>
            <person name="Curtis B.A."/>
            <person name="Tanifuji G."/>
            <person name="Burki F."/>
            <person name="Gruber A."/>
            <person name="Irimia M."/>
            <person name="Maruyama S."/>
            <person name="Arias M.C."/>
            <person name="Ball S.G."/>
            <person name="Gile G.H."/>
            <person name="Hirakawa Y."/>
            <person name="Hopkins J.F."/>
            <person name="Kuo A."/>
            <person name="Rensing S.A."/>
            <person name="Schmutz J."/>
            <person name="Symeonidi A."/>
            <person name="Elias M."/>
            <person name="Eveleigh R.J."/>
            <person name="Herman E.K."/>
            <person name="Klute M.J."/>
            <person name="Nakayama T."/>
            <person name="Obornik M."/>
            <person name="Reyes-Prieto A."/>
            <person name="Armbrust E.V."/>
            <person name="Aves S.J."/>
            <person name="Beiko R.G."/>
            <person name="Coutinho P."/>
            <person name="Dacks J.B."/>
            <person name="Durnford D.G."/>
            <person name="Fast N.M."/>
            <person name="Green B.R."/>
            <person name="Grisdale C.J."/>
            <person name="Hempel F."/>
            <person name="Henrissat B."/>
            <person name="Hoppner M.P."/>
            <person name="Ishida K."/>
            <person name="Kim E."/>
            <person name="Koreny L."/>
            <person name="Kroth P.G."/>
            <person name="Liu Y."/>
            <person name="Malik S.B."/>
            <person name="Maier U.G."/>
            <person name="McRose D."/>
            <person name="Mock T."/>
            <person name="Neilson J.A."/>
            <person name="Onodera N.T."/>
            <person name="Poole A.M."/>
            <person name="Pritham E.J."/>
            <person name="Richards T.A."/>
            <person name="Rocap G."/>
            <person name="Roy S.W."/>
            <person name="Sarai C."/>
            <person name="Schaack S."/>
            <person name="Shirato S."/>
            <person name="Slamovits C.H."/>
            <person name="Spencer D.F."/>
            <person name="Suzuki S."/>
            <person name="Worden A.Z."/>
            <person name="Zauner S."/>
            <person name="Barry K."/>
            <person name="Bell C."/>
            <person name="Bharti A.K."/>
            <person name="Crow J.A."/>
            <person name="Grimwood J."/>
            <person name="Kramer R."/>
            <person name="Lindquist E."/>
            <person name="Lucas S."/>
            <person name="Salamov A."/>
            <person name="McFadden G.I."/>
            <person name="Lane C.E."/>
            <person name="Keeling P.J."/>
            <person name="Gray M.W."/>
            <person name="Grigoriev I.V."/>
            <person name="Archibald J.M."/>
        </authorList>
    </citation>
    <scope>NUCLEOTIDE SEQUENCE</scope>
    <source>
        <strain evidence="8 10">CCMP2712</strain>
    </source>
</reference>
<gene>
    <name evidence="8" type="ORF">GUITHDRAFT_134904</name>
</gene>
<evidence type="ECO:0000313" key="9">
    <source>
        <dbReference type="EnsemblProtists" id="EKX50788"/>
    </source>
</evidence>
<feature type="region of interest" description="Disordered" evidence="5">
    <location>
        <begin position="83"/>
        <end position="118"/>
    </location>
</feature>
<evidence type="ECO:0000256" key="4">
    <source>
        <dbReference type="PROSITE-ProRule" id="PRU00175"/>
    </source>
</evidence>
<evidence type="ECO:0000256" key="6">
    <source>
        <dbReference type="SAM" id="SignalP"/>
    </source>
</evidence>
<dbReference type="STRING" id="905079.L1JRU4"/>
<keyword evidence="1" id="KW-0479">Metal-binding</keyword>
<keyword evidence="2 4" id="KW-0863">Zinc-finger</keyword>
<dbReference type="KEGG" id="gtt:GUITHDRAFT_134904"/>
<dbReference type="Gene3D" id="3.30.40.10">
    <property type="entry name" value="Zinc/RING finger domain, C3HC4 (zinc finger)"/>
    <property type="match status" value="2"/>
</dbReference>
<dbReference type="EnsemblProtists" id="EKX50788">
    <property type="protein sequence ID" value="EKX50788"/>
    <property type="gene ID" value="GUITHDRAFT_134904"/>
</dbReference>
<accession>L1JRU4</accession>
<feature type="compositionally biased region" description="Low complexity" evidence="5">
    <location>
        <begin position="26"/>
        <end position="42"/>
    </location>
</feature>
<feature type="domain" description="RING-type" evidence="7">
    <location>
        <begin position="127"/>
        <end position="170"/>
    </location>
</feature>
<dbReference type="RefSeq" id="XP_005837768.1">
    <property type="nucleotide sequence ID" value="XM_005837711.1"/>
</dbReference>
<dbReference type="PROSITE" id="PS50089">
    <property type="entry name" value="ZF_RING_2"/>
    <property type="match status" value="1"/>
</dbReference>
<dbReference type="SUPFAM" id="SSF57903">
    <property type="entry name" value="FYVE/PHD zinc finger"/>
    <property type="match status" value="1"/>
</dbReference>
<feature type="region of interest" description="Disordered" evidence="5">
    <location>
        <begin position="357"/>
        <end position="377"/>
    </location>
</feature>
<keyword evidence="3" id="KW-0862">Zinc</keyword>
<dbReference type="EMBL" id="JH992977">
    <property type="protein sequence ID" value="EKX50788.1"/>
    <property type="molecule type" value="Genomic_DNA"/>
</dbReference>
<feature type="chain" id="PRO_5008771691" description="RING-type domain-containing protein" evidence="6">
    <location>
        <begin position="21"/>
        <end position="390"/>
    </location>
</feature>
<dbReference type="HOGENOM" id="CLU_708725_0_0_1"/>
<keyword evidence="10" id="KW-1185">Reference proteome</keyword>
<feature type="compositionally biased region" description="Acidic residues" evidence="5">
    <location>
        <begin position="357"/>
        <end position="366"/>
    </location>
</feature>
<evidence type="ECO:0000259" key="7">
    <source>
        <dbReference type="PROSITE" id="PS50089"/>
    </source>
</evidence>
<evidence type="ECO:0000256" key="3">
    <source>
        <dbReference type="ARBA" id="ARBA00022833"/>
    </source>
</evidence>
<dbReference type="AlphaFoldDB" id="L1JRU4"/>
<organism evidence="8">
    <name type="scientific">Guillardia theta (strain CCMP2712)</name>
    <name type="common">Cryptophyte</name>
    <dbReference type="NCBI Taxonomy" id="905079"/>
    <lineage>
        <taxon>Eukaryota</taxon>
        <taxon>Cryptophyceae</taxon>
        <taxon>Pyrenomonadales</taxon>
        <taxon>Geminigeraceae</taxon>
        <taxon>Guillardia</taxon>
    </lineage>
</organism>
<name>L1JRU4_GUITC</name>
<evidence type="ECO:0000313" key="8">
    <source>
        <dbReference type="EMBL" id="EKX50788.1"/>
    </source>
</evidence>
<evidence type="ECO:0000256" key="1">
    <source>
        <dbReference type="ARBA" id="ARBA00022723"/>
    </source>
</evidence>
<dbReference type="OrthoDB" id="294268at2759"/>
<dbReference type="InterPro" id="IPR013083">
    <property type="entry name" value="Znf_RING/FYVE/PHD"/>
</dbReference>
<dbReference type="InterPro" id="IPR011011">
    <property type="entry name" value="Znf_FYVE_PHD"/>
</dbReference>
<dbReference type="InterPro" id="IPR001841">
    <property type="entry name" value="Znf_RING"/>
</dbReference>
<evidence type="ECO:0000256" key="2">
    <source>
        <dbReference type="ARBA" id="ARBA00022771"/>
    </source>
</evidence>
<feature type="compositionally biased region" description="Basic and acidic residues" evidence="5">
    <location>
        <begin position="52"/>
        <end position="61"/>
    </location>
</feature>
<sequence>MKPALFGAVLLLTITTMTESSIRQRVSSSAQVKKQSQPPSQAVKQSLQGQKNGKDPGEQAERAENKVLMTLLEVRKRFQAKTAAANATSADGVPARPEVSVKTAQPATAHQPDEDDNGAMNWEKEDCVVCSEGLQSKVIGKIDCNSSHIFCFDCIFKWGATCENSCPLCKQEFANIDKLIIAPEESTAGRRLGSGLSAEEQGGAFFHILGSRWKRISSVTIEKRKQRVEDEDRGLEEGGCQLCGAGGTLIMCDDCDQAFCLGCANLTQDTVRERDDCGVVADVGFKIPPEQVPWFCQECEMASNEETGGGRRTRSMSEAAIRRSARRLGRNYGRGRRNSLGGFVVDDGFNDIEDQEWIPDQEEAEASAERHQGNAGRVRVAAALDGAGRD</sequence>
<dbReference type="Proteomes" id="UP000011087">
    <property type="component" value="Unassembled WGS sequence"/>
</dbReference>
<evidence type="ECO:0000256" key="5">
    <source>
        <dbReference type="SAM" id="MobiDB-lite"/>
    </source>
</evidence>
<dbReference type="GeneID" id="17307377"/>
<evidence type="ECO:0000313" key="10">
    <source>
        <dbReference type="Proteomes" id="UP000011087"/>
    </source>
</evidence>
<reference evidence="10" key="2">
    <citation type="submission" date="2012-11" db="EMBL/GenBank/DDBJ databases">
        <authorList>
            <person name="Kuo A."/>
            <person name="Curtis B.A."/>
            <person name="Tanifuji G."/>
            <person name="Burki F."/>
            <person name="Gruber A."/>
            <person name="Irimia M."/>
            <person name="Maruyama S."/>
            <person name="Arias M.C."/>
            <person name="Ball S.G."/>
            <person name="Gile G.H."/>
            <person name="Hirakawa Y."/>
            <person name="Hopkins J.F."/>
            <person name="Rensing S.A."/>
            <person name="Schmutz J."/>
            <person name="Symeonidi A."/>
            <person name="Elias M."/>
            <person name="Eveleigh R.J."/>
            <person name="Herman E.K."/>
            <person name="Klute M.J."/>
            <person name="Nakayama T."/>
            <person name="Obornik M."/>
            <person name="Reyes-Prieto A."/>
            <person name="Armbrust E.V."/>
            <person name="Aves S.J."/>
            <person name="Beiko R.G."/>
            <person name="Coutinho P."/>
            <person name="Dacks J.B."/>
            <person name="Durnford D.G."/>
            <person name="Fast N.M."/>
            <person name="Green B.R."/>
            <person name="Grisdale C."/>
            <person name="Hempe F."/>
            <person name="Henrissat B."/>
            <person name="Hoppner M.P."/>
            <person name="Ishida K.-I."/>
            <person name="Kim E."/>
            <person name="Koreny L."/>
            <person name="Kroth P.G."/>
            <person name="Liu Y."/>
            <person name="Malik S.-B."/>
            <person name="Maier U.G."/>
            <person name="McRose D."/>
            <person name="Mock T."/>
            <person name="Neilson J.A."/>
            <person name="Onodera N.T."/>
            <person name="Poole A.M."/>
            <person name="Pritham E.J."/>
            <person name="Richards T.A."/>
            <person name="Rocap G."/>
            <person name="Roy S.W."/>
            <person name="Sarai C."/>
            <person name="Schaack S."/>
            <person name="Shirato S."/>
            <person name="Slamovits C.H."/>
            <person name="Spencer D.F."/>
            <person name="Suzuki S."/>
            <person name="Worden A.Z."/>
            <person name="Zauner S."/>
            <person name="Barry K."/>
            <person name="Bell C."/>
            <person name="Bharti A.K."/>
            <person name="Crow J.A."/>
            <person name="Grimwood J."/>
            <person name="Kramer R."/>
            <person name="Lindquist E."/>
            <person name="Lucas S."/>
            <person name="Salamov A."/>
            <person name="McFadden G.I."/>
            <person name="Lane C.E."/>
            <person name="Keeling P.J."/>
            <person name="Gray M.W."/>
            <person name="Grigoriev I.V."/>
            <person name="Archibald J.M."/>
        </authorList>
    </citation>
    <scope>NUCLEOTIDE SEQUENCE</scope>
    <source>
        <strain evidence="10">CCMP2712</strain>
    </source>
</reference>
<protein>
    <recommendedName>
        <fullName evidence="7">RING-type domain-containing protein</fullName>
    </recommendedName>
</protein>
<dbReference type="SMART" id="SM00249">
    <property type="entry name" value="PHD"/>
    <property type="match status" value="1"/>
</dbReference>